<feature type="region of interest" description="Disordered" evidence="1">
    <location>
        <begin position="230"/>
        <end position="272"/>
    </location>
</feature>
<reference evidence="2" key="1">
    <citation type="submission" date="2023-10" db="EMBL/GenBank/DDBJ databases">
        <authorList>
            <person name="Noh H."/>
        </authorList>
    </citation>
    <scope>NUCLEOTIDE SEQUENCE</scope>
    <source>
        <strain evidence="2">DUCC4014</strain>
    </source>
</reference>
<dbReference type="GeneID" id="87804759"/>
<organism evidence="2 3">
    <name type="scientific">Vanrija pseudolonga</name>
    <dbReference type="NCBI Taxonomy" id="143232"/>
    <lineage>
        <taxon>Eukaryota</taxon>
        <taxon>Fungi</taxon>
        <taxon>Dikarya</taxon>
        <taxon>Basidiomycota</taxon>
        <taxon>Agaricomycotina</taxon>
        <taxon>Tremellomycetes</taxon>
        <taxon>Trichosporonales</taxon>
        <taxon>Trichosporonaceae</taxon>
        <taxon>Vanrija</taxon>
    </lineage>
</organism>
<dbReference type="EMBL" id="CP086714">
    <property type="protein sequence ID" value="WOO77951.1"/>
    <property type="molecule type" value="Genomic_DNA"/>
</dbReference>
<evidence type="ECO:0000256" key="1">
    <source>
        <dbReference type="SAM" id="MobiDB-lite"/>
    </source>
</evidence>
<feature type="compositionally biased region" description="Basic and acidic residues" evidence="1">
    <location>
        <begin position="230"/>
        <end position="271"/>
    </location>
</feature>
<sequence length="300" mass="34359">MLRRAADNPGDKPPSGILRRPSNNGGEAADDRRGDRPGIRLALPEDHHRGRSRSNSPGHRARPQDQGPRRVPRLPRRARLGQNDEGPDHNRLPHDDDDPVYVGHAVPGGGHPLALQGEPVAYDHPNHDVDWLPPLVAAHPDRVLAPAAQRRPLPELIDLRAADVHPVPRQHHAVAHAPRAQADHDRLRLRMLQDQRREEEDHLRAQEDVNREEEAVRRALMPIPFTQDERDRRQAVDLGVQRDNHRRAQEDMRRANEDLARHQDDEKEMKREVRRKTQIFLRVEKEMARGVEAARRAGHL</sequence>
<evidence type="ECO:0000313" key="3">
    <source>
        <dbReference type="Proteomes" id="UP000827549"/>
    </source>
</evidence>
<protein>
    <submittedName>
        <fullName evidence="2">Uncharacterized protein</fullName>
    </submittedName>
</protein>
<dbReference type="Proteomes" id="UP000827549">
    <property type="component" value="Chromosome 1"/>
</dbReference>
<accession>A0AAF1BFE4</accession>
<proteinExistence type="predicted"/>
<feature type="compositionally biased region" description="Basic residues" evidence="1">
    <location>
        <begin position="70"/>
        <end position="79"/>
    </location>
</feature>
<keyword evidence="3" id="KW-1185">Reference proteome</keyword>
<feature type="region of interest" description="Disordered" evidence="1">
    <location>
        <begin position="1"/>
        <end position="97"/>
    </location>
</feature>
<dbReference type="AlphaFoldDB" id="A0AAF1BFE4"/>
<dbReference type="RefSeq" id="XP_062623983.1">
    <property type="nucleotide sequence ID" value="XM_062767999.1"/>
</dbReference>
<evidence type="ECO:0000313" key="2">
    <source>
        <dbReference type="EMBL" id="WOO77951.1"/>
    </source>
</evidence>
<gene>
    <name evidence="2" type="ORF">LOC62_01G001504</name>
</gene>
<feature type="compositionally biased region" description="Basic and acidic residues" evidence="1">
    <location>
        <begin position="29"/>
        <end position="48"/>
    </location>
</feature>
<name>A0AAF1BFE4_9TREE</name>
<feature type="compositionally biased region" description="Basic and acidic residues" evidence="1">
    <location>
        <begin position="1"/>
        <end position="10"/>
    </location>
</feature>